<keyword evidence="6" id="KW-1185">Reference proteome</keyword>
<dbReference type="SUPFAM" id="SSF51120">
    <property type="entry name" value="beta-Roll"/>
    <property type="match status" value="2"/>
</dbReference>
<dbReference type="Gene3D" id="2.150.10.10">
    <property type="entry name" value="Serralysin-like metalloprotease, C-terminal"/>
    <property type="match status" value="2"/>
</dbReference>
<dbReference type="InterPro" id="IPR018511">
    <property type="entry name" value="Hemolysin-typ_Ca-bd_CS"/>
</dbReference>
<dbReference type="PANTHER" id="PTHR38340:SF1">
    <property type="entry name" value="S-LAYER PROTEIN"/>
    <property type="match status" value="1"/>
</dbReference>
<dbReference type="GO" id="GO:0007160">
    <property type="term" value="P:cell-matrix adhesion"/>
    <property type="evidence" value="ECO:0007669"/>
    <property type="project" value="InterPro"/>
</dbReference>
<feature type="domain" description="NIDO" evidence="4">
    <location>
        <begin position="48"/>
        <end position="219"/>
    </location>
</feature>
<dbReference type="InterPro" id="IPR050557">
    <property type="entry name" value="RTX_toxin/Mannuronan_C5-epim"/>
</dbReference>
<dbReference type="RefSeq" id="WP_111343430.1">
    <property type="nucleotide sequence ID" value="NZ_QHHQ01000001.1"/>
</dbReference>
<evidence type="ECO:0000313" key="5">
    <source>
        <dbReference type="EMBL" id="RAI04174.1"/>
    </source>
</evidence>
<dbReference type="Pfam" id="PF06119">
    <property type="entry name" value="NIDO"/>
    <property type="match status" value="1"/>
</dbReference>
<dbReference type="PRINTS" id="PR00313">
    <property type="entry name" value="CABNDNGRPT"/>
</dbReference>
<feature type="region of interest" description="Disordered" evidence="3">
    <location>
        <begin position="1"/>
        <end position="23"/>
    </location>
</feature>
<dbReference type="GO" id="GO:0005576">
    <property type="term" value="C:extracellular region"/>
    <property type="evidence" value="ECO:0007669"/>
    <property type="project" value="UniProtKB-SubCell"/>
</dbReference>
<evidence type="ECO:0000313" key="6">
    <source>
        <dbReference type="Proteomes" id="UP000249590"/>
    </source>
</evidence>
<dbReference type="GO" id="GO:0005509">
    <property type="term" value="F:calcium ion binding"/>
    <property type="evidence" value="ECO:0007669"/>
    <property type="project" value="InterPro"/>
</dbReference>
<feature type="region of interest" description="Disordered" evidence="3">
    <location>
        <begin position="225"/>
        <end position="250"/>
    </location>
</feature>
<dbReference type="PROSITE" id="PS00330">
    <property type="entry name" value="HEMOLYSIN_CALCIUM"/>
    <property type="match status" value="2"/>
</dbReference>
<sequence length="444" mass="46154">MADLVRGLGGPAGFGERQLPANDDQSSDAINITRVFEDGLNFFGTTYNSLYINNNGNVTFEAPLATYTPFGITNSDIPIIAAFFADVDTLGDETGLGPTRGGTSQGTDTVWYDLDPASGKLTVTWDDVGFYAANLSERNAFQLELIDKGDGDFDIVFRYEDIQWTRGEVSDADARIGYSAGDQRNHSELDVSGDRGALLELPDSPGLGSPVAGEVVYHVRNGVVIDPGEPVDPGEPGEPGEDDEPAGGRGIIEPVVHEGVRLVGDRGEDSLVGGRGNDSLIGAAGGDTLFGRDGDDVLKGGAGRDALDGGDGDDKLFGHGGADRLVGAEGDDTINGGSDNDFLFGRDGNDVLRGGRGDDLIVGGGGRDVVAGGGGEDTFVLTPGPGQSRVLDFTAHVDVFGLDNGLTFDDISFDGHKIMAGDAVLAVVVGFDTTTLTEADFVIL</sequence>
<evidence type="ECO:0000256" key="2">
    <source>
        <dbReference type="ARBA" id="ARBA00022525"/>
    </source>
</evidence>
<evidence type="ECO:0000256" key="1">
    <source>
        <dbReference type="ARBA" id="ARBA00004613"/>
    </source>
</evidence>
<dbReference type="InterPro" id="IPR003886">
    <property type="entry name" value="NIDO_dom"/>
</dbReference>
<dbReference type="Pfam" id="PF00353">
    <property type="entry name" value="HemolysinCabind"/>
    <property type="match status" value="2"/>
</dbReference>
<organism evidence="5 6">
    <name type="scientific">Acuticoccus sediminis</name>
    <dbReference type="NCBI Taxonomy" id="2184697"/>
    <lineage>
        <taxon>Bacteria</taxon>
        <taxon>Pseudomonadati</taxon>
        <taxon>Pseudomonadota</taxon>
        <taxon>Alphaproteobacteria</taxon>
        <taxon>Hyphomicrobiales</taxon>
        <taxon>Amorphaceae</taxon>
        <taxon>Acuticoccus</taxon>
    </lineage>
</organism>
<protein>
    <recommendedName>
        <fullName evidence="4">NIDO domain-containing protein</fullName>
    </recommendedName>
</protein>
<comment type="subcellular location">
    <subcellularLocation>
        <location evidence="1">Secreted</location>
    </subcellularLocation>
</comment>
<evidence type="ECO:0000256" key="3">
    <source>
        <dbReference type="SAM" id="MobiDB-lite"/>
    </source>
</evidence>
<comment type="caution">
    <text evidence="5">The sequence shown here is derived from an EMBL/GenBank/DDBJ whole genome shotgun (WGS) entry which is preliminary data.</text>
</comment>
<dbReference type="OrthoDB" id="9342475at2"/>
<reference evidence="5 6" key="1">
    <citation type="submission" date="2018-05" db="EMBL/GenBank/DDBJ databases">
        <title>Acuticoccus sediminis sp. nov., isolated from deep-sea sediment of Indian Ocean.</title>
        <authorList>
            <person name="Liu X."/>
            <person name="Lai Q."/>
            <person name="Du Y."/>
            <person name="Sun F."/>
            <person name="Zhang X."/>
            <person name="Wang S."/>
            <person name="Shao Z."/>
        </authorList>
    </citation>
    <scope>NUCLEOTIDE SEQUENCE [LARGE SCALE GENOMIC DNA]</scope>
    <source>
        <strain evidence="5 6">PTG4-2</strain>
    </source>
</reference>
<proteinExistence type="predicted"/>
<dbReference type="Proteomes" id="UP000249590">
    <property type="component" value="Unassembled WGS sequence"/>
</dbReference>
<evidence type="ECO:0000259" key="4">
    <source>
        <dbReference type="Pfam" id="PF06119"/>
    </source>
</evidence>
<dbReference type="EMBL" id="QHHQ01000001">
    <property type="protein sequence ID" value="RAI04174.1"/>
    <property type="molecule type" value="Genomic_DNA"/>
</dbReference>
<dbReference type="PANTHER" id="PTHR38340">
    <property type="entry name" value="S-LAYER PROTEIN"/>
    <property type="match status" value="1"/>
</dbReference>
<dbReference type="InterPro" id="IPR001343">
    <property type="entry name" value="Hemolysn_Ca-bd"/>
</dbReference>
<name>A0A8B2P2K5_9HYPH</name>
<dbReference type="AlphaFoldDB" id="A0A8B2P2K5"/>
<gene>
    <name evidence="5" type="ORF">DLJ53_06925</name>
</gene>
<dbReference type="InterPro" id="IPR011049">
    <property type="entry name" value="Serralysin-like_metalloprot_C"/>
</dbReference>
<keyword evidence="2" id="KW-0964">Secreted</keyword>
<accession>A0A8B2P2K5</accession>